<organism evidence="7 8">
    <name type="scientific">Batrachochytrium salamandrivorans</name>
    <dbReference type="NCBI Taxonomy" id="1357716"/>
    <lineage>
        <taxon>Eukaryota</taxon>
        <taxon>Fungi</taxon>
        <taxon>Fungi incertae sedis</taxon>
        <taxon>Chytridiomycota</taxon>
        <taxon>Chytridiomycota incertae sedis</taxon>
        <taxon>Chytridiomycetes</taxon>
        <taxon>Rhizophydiales</taxon>
        <taxon>Rhizophydiales incertae sedis</taxon>
        <taxon>Batrachochytrium</taxon>
    </lineage>
</organism>
<dbReference type="Pfam" id="PF05839">
    <property type="entry name" value="Apc13p"/>
    <property type="match status" value="1"/>
</dbReference>
<keyword evidence="5" id="KW-0131">Cell cycle</keyword>
<dbReference type="Proteomes" id="UP001648503">
    <property type="component" value="Unassembled WGS sequence"/>
</dbReference>
<comment type="caution">
    <text evidence="7">The sequence shown here is derived from an EMBL/GenBank/DDBJ whole genome shotgun (WGS) entry which is preliminary data.</text>
</comment>
<feature type="region of interest" description="Disordered" evidence="6">
    <location>
        <begin position="40"/>
        <end position="64"/>
    </location>
</feature>
<keyword evidence="8" id="KW-1185">Reference proteome</keyword>
<evidence type="ECO:0000313" key="8">
    <source>
        <dbReference type="Proteomes" id="UP001648503"/>
    </source>
</evidence>
<protein>
    <recommendedName>
        <fullName evidence="9">Anaphase-promoting complex subunit 13</fullName>
    </recommendedName>
</protein>
<gene>
    <name evidence="7" type="ORF">BASA50_002048</name>
</gene>
<evidence type="ECO:0000313" key="7">
    <source>
        <dbReference type="EMBL" id="KAH6600666.1"/>
    </source>
</evidence>
<evidence type="ECO:0000256" key="4">
    <source>
        <dbReference type="ARBA" id="ARBA00022786"/>
    </source>
</evidence>
<keyword evidence="3" id="KW-0498">Mitosis</keyword>
<sequence>MSDSTFSLFLHGNAKLVDIADREWQLEKLDLDDIVIDKEHQPVETNDSHDDAVEHSGPDANKWQDVDGAFLDDYHFREVAGNASSTLQHSTVAAGSNS</sequence>
<accession>A0ABQ8FM90</accession>
<comment type="similarity">
    <text evidence="1">Belongs to the APC13 family.</text>
</comment>
<reference evidence="7 8" key="1">
    <citation type="submission" date="2021-02" db="EMBL/GenBank/DDBJ databases">
        <title>Variation within the Batrachochytrium salamandrivorans European outbreak.</title>
        <authorList>
            <person name="Kelly M."/>
            <person name="Pasmans F."/>
            <person name="Shea T.P."/>
            <person name="Munoz J.F."/>
            <person name="Carranza S."/>
            <person name="Cuomo C.A."/>
            <person name="Martel A."/>
        </authorList>
    </citation>
    <scope>NUCLEOTIDE SEQUENCE [LARGE SCALE GENOMIC DNA]</scope>
    <source>
        <strain evidence="7 8">AMFP18/2</strain>
    </source>
</reference>
<evidence type="ECO:0000256" key="2">
    <source>
        <dbReference type="ARBA" id="ARBA00022618"/>
    </source>
</evidence>
<name>A0ABQ8FM90_9FUNG</name>
<evidence type="ECO:0000256" key="3">
    <source>
        <dbReference type="ARBA" id="ARBA00022776"/>
    </source>
</evidence>
<evidence type="ECO:0000256" key="5">
    <source>
        <dbReference type="ARBA" id="ARBA00023306"/>
    </source>
</evidence>
<keyword evidence="4" id="KW-0833">Ubl conjugation pathway</keyword>
<proteinExistence type="inferred from homology"/>
<evidence type="ECO:0000256" key="6">
    <source>
        <dbReference type="SAM" id="MobiDB-lite"/>
    </source>
</evidence>
<evidence type="ECO:0008006" key="9">
    <source>
        <dbReference type="Google" id="ProtNLM"/>
    </source>
</evidence>
<evidence type="ECO:0000256" key="1">
    <source>
        <dbReference type="ARBA" id="ARBA00006940"/>
    </source>
</evidence>
<keyword evidence="2" id="KW-0132">Cell division</keyword>
<dbReference type="InterPro" id="IPR008401">
    <property type="entry name" value="Apc13"/>
</dbReference>
<dbReference type="EMBL" id="JAFCIX010000028">
    <property type="protein sequence ID" value="KAH6600666.1"/>
    <property type="molecule type" value="Genomic_DNA"/>
</dbReference>